<dbReference type="RefSeq" id="WP_089895889.1">
    <property type="nucleotide sequence ID" value="NZ_FNGV01000026.1"/>
</dbReference>
<name>A0A1G9YUN4_9FLAO</name>
<dbReference type="Proteomes" id="UP000199440">
    <property type="component" value="Unassembled WGS sequence"/>
</dbReference>
<gene>
    <name evidence="1" type="ORF">SAMN04488514_12620</name>
</gene>
<accession>A0A1G9YUN4</accession>
<proteinExistence type="predicted"/>
<keyword evidence="2" id="KW-1185">Reference proteome</keyword>
<organism evidence="1 2">
    <name type="scientific">Kriegella aquimaris</name>
    <dbReference type="NCBI Taxonomy" id="192904"/>
    <lineage>
        <taxon>Bacteria</taxon>
        <taxon>Pseudomonadati</taxon>
        <taxon>Bacteroidota</taxon>
        <taxon>Flavobacteriia</taxon>
        <taxon>Flavobacteriales</taxon>
        <taxon>Flavobacteriaceae</taxon>
        <taxon>Kriegella</taxon>
    </lineage>
</organism>
<reference evidence="2" key="1">
    <citation type="submission" date="2016-10" db="EMBL/GenBank/DDBJ databases">
        <authorList>
            <person name="Varghese N."/>
            <person name="Submissions S."/>
        </authorList>
    </citation>
    <scope>NUCLEOTIDE SEQUENCE [LARGE SCALE GENOMIC DNA]</scope>
    <source>
        <strain evidence="2">DSM 19886</strain>
    </source>
</reference>
<dbReference type="EMBL" id="FNGV01000026">
    <property type="protein sequence ID" value="SDN12076.1"/>
    <property type="molecule type" value="Genomic_DNA"/>
</dbReference>
<dbReference type="AlphaFoldDB" id="A0A1G9YUN4"/>
<evidence type="ECO:0000313" key="1">
    <source>
        <dbReference type="EMBL" id="SDN12076.1"/>
    </source>
</evidence>
<protein>
    <submittedName>
        <fullName evidence="1">Uncharacterized protein</fullName>
    </submittedName>
</protein>
<sequence>MPTSTIPFDPSLVLGMVVAPNKIKDLEAIANLQEPVDGARNKVNALLRQKLSLDMTARELISLGAGEEQLKSFNENISTIMEEVIKASGELSTAVIASENAIASLRAEQGQKQIGSQVQSPLDFDASQLKKLPISSDSMNMDVQYYRYSSNEQKSGSTANSISTFVGTKVSSFLGPTWGASAGASAHSAVTSATKNRNIVGTVVICANCTQKNAQVFSPIVLDIEGAIDNYVSYSGKTWEGAEDPAEMLKKASVPLTADDQANGMPVLIGATYGSSFVGFVHFEQIEKTQTSQSARSAATQASGSIEEGLFLAKMEGSFGVDAETARTAKAMMSSSDIQSHCSVITMGLIPSIKSSNIKSVVEALKGTPQEHMAQLAATQDASNNGIKSMASLAGQSKKGQSVEKMNTEYIKGSVDAVANVDTQANKVIDMNSLMTAIDDFVKMAAKGDGGVPINFYLKHISERTIAVQWMQKYYPEMLHEKKKDDDSDAS</sequence>
<dbReference type="STRING" id="192904.SAMN04488514_12620"/>
<evidence type="ECO:0000313" key="2">
    <source>
        <dbReference type="Proteomes" id="UP000199440"/>
    </source>
</evidence>
<dbReference type="OrthoDB" id="9101001at2"/>